<dbReference type="AlphaFoldDB" id="A0A0C9ULB9"/>
<dbReference type="EMBL" id="KN837387">
    <property type="protein sequence ID" value="KIJ26035.1"/>
    <property type="molecule type" value="Genomic_DNA"/>
</dbReference>
<keyword evidence="2" id="KW-1185">Reference proteome</keyword>
<evidence type="ECO:0000313" key="1">
    <source>
        <dbReference type="EMBL" id="KIJ26035.1"/>
    </source>
</evidence>
<protein>
    <submittedName>
        <fullName evidence="1">Uncharacterized protein</fullName>
    </submittedName>
</protein>
<proteinExistence type="predicted"/>
<sequence>MPCDLKRLTLANHTLDVRPTMAKFTKILMQSPSLEYLRIKSSEPADWSSPSVPISLDDHNELVISTVAISHTIKLFERISFPNLVSSSPSASPTKDDSITTRFVDVISLFQNVSVGIARILGMLTRHSKRFS</sequence>
<gene>
    <name evidence="1" type="ORF">M422DRAFT_785355</name>
</gene>
<name>A0A0C9ULB9_SPHS4</name>
<dbReference type="Proteomes" id="UP000054279">
    <property type="component" value="Unassembled WGS sequence"/>
</dbReference>
<evidence type="ECO:0000313" key="2">
    <source>
        <dbReference type="Proteomes" id="UP000054279"/>
    </source>
</evidence>
<reference evidence="1 2" key="1">
    <citation type="submission" date="2014-06" db="EMBL/GenBank/DDBJ databases">
        <title>Evolutionary Origins and Diversification of the Mycorrhizal Mutualists.</title>
        <authorList>
            <consortium name="DOE Joint Genome Institute"/>
            <consortium name="Mycorrhizal Genomics Consortium"/>
            <person name="Kohler A."/>
            <person name="Kuo A."/>
            <person name="Nagy L.G."/>
            <person name="Floudas D."/>
            <person name="Copeland A."/>
            <person name="Barry K.W."/>
            <person name="Cichocki N."/>
            <person name="Veneault-Fourrey C."/>
            <person name="LaButti K."/>
            <person name="Lindquist E.A."/>
            <person name="Lipzen A."/>
            <person name="Lundell T."/>
            <person name="Morin E."/>
            <person name="Murat C."/>
            <person name="Riley R."/>
            <person name="Ohm R."/>
            <person name="Sun H."/>
            <person name="Tunlid A."/>
            <person name="Henrissat B."/>
            <person name="Grigoriev I.V."/>
            <person name="Hibbett D.S."/>
            <person name="Martin F."/>
        </authorList>
    </citation>
    <scope>NUCLEOTIDE SEQUENCE [LARGE SCALE GENOMIC DNA]</scope>
    <source>
        <strain evidence="1 2">SS14</strain>
    </source>
</reference>
<dbReference type="HOGENOM" id="CLU_1918421_0_0_1"/>
<accession>A0A0C9ULB9</accession>
<organism evidence="1 2">
    <name type="scientific">Sphaerobolus stellatus (strain SS14)</name>
    <dbReference type="NCBI Taxonomy" id="990650"/>
    <lineage>
        <taxon>Eukaryota</taxon>
        <taxon>Fungi</taxon>
        <taxon>Dikarya</taxon>
        <taxon>Basidiomycota</taxon>
        <taxon>Agaricomycotina</taxon>
        <taxon>Agaricomycetes</taxon>
        <taxon>Phallomycetidae</taxon>
        <taxon>Geastrales</taxon>
        <taxon>Sphaerobolaceae</taxon>
        <taxon>Sphaerobolus</taxon>
    </lineage>
</organism>